<proteinExistence type="predicted"/>
<dbReference type="Proteomes" id="UP000824533">
    <property type="component" value="Linkage Group LG15"/>
</dbReference>
<organism evidence="1 2">
    <name type="scientific">Dendrolimus kikuchii</name>
    <dbReference type="NCBI Taxonomy" id="765133"/>
    <lineage>
        <taxon>Eukaryota</taxon>
        <taxon>Metazoa</taxon>
        <taxon>Ecdysozoa</taxon>
        <taxon>Arthropoda</taxon>
        <taxon>Hexapoda</taxon>
        <taxon>Insecta</taxon>
        <taxon>Pterygota</taxon>
        <taxon>Neoptera</taxon>
        <taxon>Endopterygota</taxon>
        <taxon>Lepidoptera</taxon>
        <taxon>Glossata</taxon>
        <taxon>Ditrysia</taxon>
        <taxon>Bombycoidea</taxon>
        <taxon>Lasiocampidae</taxon>
        <taxon>Dendrolimus</taxon>
    </lineage>
</organism>
<gene>
    <name evidence="1" type="ORF">K1T71_008910</name>
</gene>
<evidence type="ECO:0000313" key="1">
    <source>
        <dbReference type="EMBL" id="KAJ0175751.1"/>
    </source>
</evidence>
<keyword evidence="2" id="KW-1185">Reference proteome</keyword>
<evidence type="ECO:0000313" key="2">
    <source>
        <dbReference type="Proteomes" id="UP000824533"/>
    </source>
</evidence>
<protein>
    <submittedName>
        <fullName evidence="1">Uncharacterized protein</fullName>
    </submittedName>
</protein>
<accession>A0ACC1CVX5</accession>
<name>A0ACC1CVX5_9NEOP</name>
<comment type="caution">
    <text evidence="1">The sequence shown here is derived from an EMBL/GenBank/DDBJ whole genome shotgun (WGS) entry which is preliminary data.</text>
</comment>
<dbReference type="EMBL" id="CM034401">
    <property type="protein sequence ID" value="KAJ0175751.1"/>
    <property type="molecule type" value="Genomic_DNA"/>
</dbReference>
<sequence length="64" mass="7512">MENKRQQYIGCVPDIYLEPKVNFQNEHTWRNTPVIYTFITVKNVTYHRMFSCNNKSGEVLSGNG</sequence>
<reference evidence="1 2" key="1">
    <citation type="journal article" date="2021" name="Front. Genet.">
        <title>Chromosome-Level Genome Assembly Reveals Significant Gene Expansion in the Toll and IMD Signaling Pathways of Dendrolimus kikuchii.</title>
        <authorList>
            <person name="Zhou J."/>
            <person name="Wu P."/>
            <person name="Xiong Z."/>
            <person name="Liu N."/>
            <person name="Zhao N."/>
            <person name="Ji M."/>
            <person name="Qiu Y."/>
            <person name="Yang B."/>
        </authorList>
    </citation>
    <scope>NUCLEOTIDE SEQUENCE [LARGE SCALE GENOMIC DNA]</scope>
    <source>
        <strain evidence="1">Ann1</strain>
    </source>
</reference>